<protein>
    <submittedName>
        <fullName evidence="3">MCE family protein</fullName>
    </submittedName>
</protein>
<reference evidence="4" key="1">
    <citation type="submission" date="2018-09" db="EMBL/GenBank/DDBJ databases">
        <authorList>
            <person name="Zhu H."/>
        </authorList>
    </citation>
    <scope>NUCLEOTIDE SEQUENCE [LARGE SCALE GENOMIC DNA]</scope>
    <source>
        <strain evidence="4">K1S02-23</strain>
    </source>
</reference>
<dbReference type="Proteomes" id="UP000266327">
    <property type="component" value="Unassembled WGS sequence"/>
</dbReference>
<dbReference type="OrthoDB" id="5294672at2"/>
<accession>A0A3A3G5B5</accession>
<name>A0A3A3G5B5_9BURK</name>
<sequence>MENKAHALLAGLFTVALLAAAVAIAMWLGRDEQEMVPYEIATKLSVPGLNPQAAVRYRGLEVGKVDSIDFDPNVPGQILVRLRVQADTPVTQSTYGTLGYQGVTGIAYVQLDDDGSKPVRVRSSEKQVARIEMRASLFDTLQSKGMEILKQTEELTRRVNGMLTPANEKMILSSFQSIGEAAKEIETIPRQLQPTLARLPALADQTSQTLASINALSRDVSALSKNLDTLTSGLQGPDGTVSRLSNTIDQVGAVANRLETEALPLAHDARSTLRALNRTIDTFREQPQSILFGASGRAPGPGEAGFAAPGNN</sequence>
<dbReference type="PANTHER" id="PTHR36698:SF2">
    <property type="entry name" value="MCE_MLAD DOMAIN-CONTAINING PROTEIN"/>
    <property type="match status" value="1"/>
</dbReference>
<feature type="domain" description="Mce/MlaD" evidence="2">
    <location>
        <begin position="45"/>
        <end position="112"/>
    </location>
</feature>
<organism evidence="3 4">
    <name type="scientific">Noviherbaspirillum sedimenti</name>
    <dbReference type="NCBI Taxonomy" id="2320865"/>
    <lineage>
        <taxon>Bacteria</taxon>
        <taxon>Pseudomonadati</taxon>
        <taxon>Pseudomonadota</taxon>
        <taxon>Betaproteobacteria</taxon>
        <taxon>Burkholderiales</taxon>
        <taxon>Oxalobacteraceae</taxon>
        <taxon>Noviherbaspirillum</taxon>
    </lineage>
</organism>
<dbReference type="RefSeq" id="WP_119786630.1">
    <property type="nucleotide sequence ID" value="NZ_QYUQ01000002.1"/>
</dbReference>
<comment type="caution">
    <text evidence="3">The sequence shown here is derived from an EMBL/GenBank/DDBJ whole genome shotgun (WGS) entry which is preliminary data.</text>
</comment>
<gene>
    <name evidence="3" type="ORF">D3878_17345</name>
</gene>
<evidence type="ECO:0000313" key="4">
    <source>
        <dbReference type="Proteomes" id="UP000266327"/>
    </source>
</evidence>
<dbReference type="EMBL" id="QYUQ01000002">
    <property type="protein sequence ID" value="RJG03131.1"/>
    <property type="molecule type" value="Genomic_DNA"/>
</dbReference>
<dbReference type="PANTHER" id="PTHR36698">
    <property type="entry name" value="BLL5892 PROTEIN"/>
    <property type="match status" value="1"/>
</dbReference>
<evidence type="ECO:0000313" key="3">
    <source>
        <dbReference type="EMBL" id="RJG03131.1"/>
    </source>
</evidence>
<feature type="region of interest" description="Disordered" evidence="1">
    <location>
        <begin position="292"/>
        <end position="312"/>
    </location>
</feature>
<feature type="compositionally biased region" description="Low complexity" evidence="1">
    <location>
        <begin position="298"/>
        <end position="312"/>
    </location>
</feature>
<dbReference type="Pfam" id="PF02470">
    <property type="entry name" value="MlaD"/>
    <property type="match status" value="1"/>
</dbReference>
<dbReference type="InterPro" id="IPR003399">
    <property type="entry name" value="Mce/MlaD"/>
</dbReference>
<keyword evidence="4" id="KW-1185">Reference proteome</keyword>
<evidence type="ECO:0000256" key="1">
    <source>
        <dbReference type="SAM" id="MobiDB-lite"/>
    </source>
</evidence>
<evidence type="ECO:0000259" key="2">
    <source>
        <dbReference type="Pfam" id="PF02470"/>
    </source>
</evidence>
<dbReference type="AlphaFoldDB" id="A0A3A3G5B5"/>
<proteinExistence type="predicted"/>